<feature type="region of interest" description="Disordered" evidence="1">
    <location>
        <begin position="52"/>
        <end position="74"/>
    </location>
</feature>
<evidence type="ECO:0000313" key="3">
    <source>
        <dbReference type="Proteomes" id="UP000008021"/>
    </source>
</evidence>
<dbReference type="Gramene" id="OMERI05G03710.1">
    <property type="protein sequence ID" value="OMERI05G03710.1"/>
    <property type="gene ID" value="OMERI05G03710"/>
</dbReference>
<dbReference type="EnsemblPlants" id="OMERI05G03710.1">
    <property type="protein sequence ID" value="OMERI05G03710.1"/>
    <property type="gene ID" value="OMERI05G03710"/>
</dbReference>
<protein>
    <submittedName>
        <fullName evidence="2">Uncharacterized protein</fullName>
    </submittedName>
</protein>
<name>A0A0E0DM75_9ORYZ</name>
<dbReference type="InterPro" id="IPR022251">
    <property type="entry name" value="DUF3774_wound-induced"/>
</dbReference>
<keyword evidence="3" id="KW-1185">Reference proteome</keyword>
<evidence type="ECO:0000313" key="2">
    <source>
        <dbReference type="EnsemblPlants" id="OMERI05G03710.1"/>
    </source>
</evidence>
<reference evidence="2" key="2">
    <citation type="submission" date="2018-05" db="EMBL/GenBank/DDBJ databases">
        <title>OmerRS3 (Oryza meridionalis Reference Sequence Version 3).</title>
        <authorList>
            <person name="Zhang J."/>
            <person name="Kudrna D."/>
            <person name="Lee S."/>
            <person name="Talag J."/>
            <person name="Welchert J."/>
            <person name="Wing R.A."/>
        </authorList>
    </citation>
    <scope>NUCLEOTIDE SEQUENCE [LARGE SCALE GENOMIC DNA]</scope>
    <source>
        <strain evidence="2">cv. OR44</strain>
    </source>
</reference>
<dbReference type="Proteomes" id="UP000008021">
    <property type="component" value="Chromosome 5"/>
</dbReference>
<accession>A0A0E0DM75</accession>
<sequence>MTASMSAVEALKDQAGLCRWDFAMQITGQAVPVLLSSQITGNGVASSRAGAAATCGRATRPKRSEEEKGVTSTKGLTASVRGQAYKSWDYYSYRPTRRVVHVLTFTNGLPLSLREGVTSTKGLTASVKGQAYKSWDYYSYRPTRRVVHVLTFTNGLPLSLREVTYQRRNVGGSKWRIDHHPSHVPCHNRVGED</sequence>
<dbReference type="HOGENOM" id="CLU_1410833_0_0_1"/>
<evidence type="ECO:0000256" key="1">
    <source>
        <dbReference type="SAM" id="MobiDB-lite"/>
    </source>
</evidence>
<dbReference type="AlphaFoldDB" id="A0A0E0DM75"/>
<organism evidence="2">
    <name type="scientific">Oryza meridionalis</name>
    <dbReference type="NCBI Taxonomy" id="40149"/>
    <lineage>
        <taxon>Eukaryota</taxon>
        <taxon>Viridiplantae</taxon>
        <taxon>Streptophyta</taxon>
        <taxon>Embryophyta</taxon>
        <taxon>Tracheophyta</taxon>
        <taxon>Spermatophyta</taxon>
        <taxon>Magnoliopsida</taxon>
        <taxon>Liliopsida</taxon>
        <taxon>Poales</taxon>
        <taxon>Poaceae</taxon>
        <taxon>BOP clade</taxon>
        <taxon>Oryzoideae</taxon>
        <taxon>Oryzeae</taxon>
        <taxon>Oryzinae</taxon>
        <taxon>Oryza</taxon>
    </lineage>
</organism>
<reference evidence="2" key="1">
    <citation type="submission" date="2015-04" db="UniProtKB">
        <authorList>
            <consortium name="EnsemblPlants"/>
        </authorList>
    </citation>
    <scope>IDENTIFICATION</scope>
</reference>
<proteinExistence type="predicted"/>
<dbReference type="Pfam" id="PF12609">
    <property type="entry name" value="DUF3774"/>
    <property type="match status" value="1"/>
</dbReference>